<dbReference type="AlphaFoldDB" id="A0A0C3BZT7"/>
<dbReference type="SUPFAM" id="SSF56524">
    <property type="entry name" value="Oxidoreductase molybdopterin-binding domain"/>
    <property type="match status" value="1"/>
</dbReference>
<feature type="domain" description="Oxidoreductase molybdopterin-binding" evidence="2">
    <location>
        <begin position="95"/>
        <end position="187"/>
    </location>
</feature>
<dbReference type="GO" id="GO:0008482">
    <property type="term" value="F:sulfite oxidase activity"/>
    <property type="evidence" value="ECO:0007669"/>
    <property type="project" value="TreeGrafter"/>
</dbReference>
<reference evidence="3 4" key="1">
    <citation type="submission" date="2014-04" db="EMBL/GenBank/DDBJ databases">
        <authorList>
            <consortium name="DOE Joint Genome Institute"/>
            <person name="Kuo A."/>
            <person name="Gay G."/>
            <person name="Dore J."/>
            <person name="Kohler A."/>
            <person name="Nagy L.G."/>
            <person name="Floudas D."/>
            <person name="Copeland A."/>
            <person name="Barry K.W."/>
            <person name="Cichocki N."/>
            <person name="Veneault-Fourrey C."/>
            <person name="LaButti K."/>
            <person name="Lindquist E.A."/>
            <person name="Lipzen A."/>
            <person name="Lundell T."/>
            <person name="Morin E."/>
            <person name="Murat C."/>
            <person name="Sun H."/>
            <person name="Tunlid A."/>
            <person name="Henrissat B."/>
            <person name="Grigoriev I.V."/>
            <person name="Hibbett D.S."/>
            <person name="Martin F."/>
            <person name="Nordberg H.P."/>
            <person name="Cantor M.N."/>
            <person name="Hua S.X."/>
        </authorList>
    </citation>
    <scope>NUCLEOTIDE SEQUENCE [LARGE SCALE GENOMIC DNA]</scope>
    <source>
        <strain evidence="4">h7</strain>
    </source>
</reference>
<dbReference type="Proteomes" id="UP000053424">
    <property type="component" value="Unassembled WGS sequence"/>
</dbReference>
<accession>A0A0C3BZT7</accession>
<dbReference type="OrthoDB" id="432685at2759"/>
<organism evidence="3 4">
    <name type="scientific">Hebeloma cylindrosporum</name>
    <dbReference type="NCBI Taxonomy" id="76867"/>
    <lineage>
        <taxon>Eukaryota</taxon>
        <taxon>Fungi</taxon>
        <taxon>Dikarya</taxon>
        <taxon>Basidiomycota</taxon>
        <taxon>Agaricomycotina</taxon>
        <taxon>Agaricomycetes</taxon>
        <taxon>Agaricomycetidae</taxon>
        <taxon>Agaricales</taxon>
        <taxon>Agaricineae</taxon>
        <taxon>Hymenogastraceae</taxon>
        <taxon>Hebeloma</taxon>
    </lineage>
</organism>
<dbReference type="GO" id="GO:0043546">
    <property type="term" value="F:molybdopterin cofactor binding"/>
    <property type="evidence" value="ECO:0007669"/>
    <property type="project" value="TreeGrafter"/>
</dbReference>
<evidence type="ECO:0000256" key="1">
    <source>
        <dbReference type="SAM" id="MobiDB-lite"/>
    </source>
</evidence>
<feature type="region of interest" description="Disordered" evidence="1">
    <location>
        <begin position="1"/>
        <end position="57"/>
    </location>
</feature>
<dbReference type="InterPro" id="IPR008335">
    <property type="entry name" value="Mopterin_OxRdtase_euk"/>
</dbReference>
<dbReference type="PRINTS" id="PR00407">
    <property type="entry name" value="EUMOPTERIN"/>
</dbReference>
<dbReference type="GO" id="GO:0020037">
    <property type="term" value="F:heme binding"/>
    <property type="evidence" value="ECO:0007669"/>
    <property type="project" value="TreeGrafter"/>
</dbReference>
<evidence type="ECO:0000259" key="2">
    <source>
        <dbReference type="Pfam" id="PF00174"/>
    </source>
</evidence>
<dbReference type="HOGENOM" id="CLU_1441217_0_0_1"/>
<dbReference type="STRING" id="686832.A0A0C3BZT7"/>
<dbReference type="PANTHER" id="PTHR19372">
    <property type="entry name" value="SULFITE REDUCTASE"/>
    <property type="match status" value="1"/>
</dbReference>
<dbReference type="InterPro" id="IPR000572">
    <property type="entry name" value="OxRdtase_Mopterin-bd_dom"/>
</dbReference>
<dbReference type="EMBL" id="KN831801">
    <property type="protein sequence ID" value="KIM36956.1"/>
    <property type="molecule type" value="Genomic_DNA"/>
</dbReference>
<evidence type="ECO:0000313" key="3">
    <source>
        <dbReference type="EMBL" id="KIM36956.1"/>
    </source>
</evidence>
<evidence type="ECO:0000313" key="4">
    <source>
        <dbReference type="Proteomes" id="UP000053424"/>
    </source>
</evidence>
<sequence>MDPSRSPNGSPNRKTPIQRRSKSSRLIRPRIHHPQQPLLRSQPWRRTHHKPGQGRRMDIEAPRVSRNLSMPSLFPLFLLSNTYEHSFHDTYLLRLCSNPTTLSLADLRTMFRVVTVPVTLVCAGNRRKEQNVVQKSLGFSWGPGGISTALFTGVYLADVLDFVQPARQAKHVVFEGSDDLPNGPYGTR</sequence>
<proteinExistence type="predicted"/>
<feature type="compositionally biased region" description="Polar residues" evidence="1">
    <location>
        <begin position="1"/>
        <end position="15"/>
    </location>
</feature>
<feature type="compositionally biased region" description="Basic residues" evidence="1">
    <location>
        <begin position="16"/>
        <end position="33"/>
    </location>
</feature>
<dbReference type="InterPro" id="IPR036374">
    <property type="entry name" value="OxRdtase_Mopterin-bd_sf"/>
</dbReference>
<dbReference type="Pfam" id="PF00174">
    <property type="entry name" value="Oxidored_molyb"/>
    <property type="match status" value="1"/>
</dbReference>
<feature type="compositionally biased region" description="Basic residues" evidence="1">
    <location>
        <begin position="43"/>
        <end position="53"/>
    </location>
</feature>
<protein>
    <recommendedName>
        <fullName evidence="2">Oxidoreductase molybdopterin-binding domain-containing protein</fullName>
    </recommendedName>
</protein>
<dbReference type="PANTHER" id="PTHR19372:SF7">
    <property type="entry name" value="SULFITE OXIDASE, MITOCHONDRIAL"/>
    <property type="match status" value="1"/>
</dbReference>
<reference evidence="4" key="2">
    <citation type="submission" date="2015-01" db="EMBL/GenBank/DDBJ databases">
        <title>Evolutionary Origins and Diversification of the Mycorrhizal Mutualists.</title>
        <authorList>
            <consortium name="DOE Joint Genome Institute"/>
            <consortium name="Mycorrhizal Genomics Consortium"/>
            <person name="Kohler A."/>
            <person name="Kuo A."/>
            <person name="Nagy L.G."/>
            <person name="Floudas D."/>
            <person name="Copeland A."/>
            <person name="Barry K.W."/>
            <person name="Cichocki N."/>
            <person name="Veneault-Fourrey C."/>
            <person name="LaButti K."/>
            <person name="Lindquist E.A."/>
            <person name="Lipzen A."/>
            <person name="Lundell T."/>
            <person name="Morin E."/>
            <person name="Murat C."/>
            <person name="Riley R."/>
            <person name="Ohm R."/>
            <person name="Sun H."/>
            <person name="Tunlid A."/>
            <person name="Henrissat B."/>
            <person name="Grigoriev I.V."/>
            <person name="Hibbett D.S."/>
            <person name="Martin F."/>
        </authorList>
    </citation>
    <scope>NUCLEOTIDE SEQUENCE [LARGE SCALE GENOMIC DNA]</scope>
    <source>
        <strain evidence="4">h7</strain>
    </source>
</reference>
<gene>
    <name evidence="3" type="ORF">M413DRAFT_282704</name>
</gene>
<dbReference type="Gene3D" id="3.90.420.10">
    <property type="entry name" value="Oxidoreductase, molybdopterin-binding domain"/>
    <property type="match status" value="1"/>
</dbReference>
<keyword evidence="4" id="KW-1185">Reference proteome</keyword>
<dbReference type="GO" id="GO:0006790">
    <property type="term" value="P:sulfur compound metabolic process"/>
    <property type="evidence" value="ECO:0007669"/>
    <property type="project" value="TreeGrafter"/>
</dbReference>
<name>A0A0C3BZT7_HEBCY</name>